<reference evidence="1" key="2">
    <citation type="journal article" date="2015" name="Fish Shellfish Immunol.">
        <title>Early steps in the European eel (Anguilla anguilla)-Vibrio vulnificus interaction in the gills: Role of the RtxA13 toxin.</title>
        <authorList>
            <person name="Callol A."/>
            <person name="Pajuelo D."/>
            <person name="Ebbesson L."/>
            <person name="Teles M."/>
            <person name="MacKenzie S."/>
            <person name="Amaro C."/>
        </authorList>
    </citation>
    <scope>NUCLEOTIDE SEQUENCE</scope>
</reference>
<accession>A0A0E9V452</accession>
<organism evidence="1">
    <name type="scientific">Anguilla anguilla</name>
    <name type="common">European freshwater eel</name>
    <name type="synonym">Muraena anguilla</name>
    <dbReference type="NCBI Taxonomy" id="7936"/>
    <lineage>
        <taxon>Eukaryota</taxon>
        <taxon>Metazoa</taxon>
        <taxon>Chordata</taxon>
        <taxon>Craniata</taxon>
        <taxon>Vertebrata</taxon>
        <taxon>Euteleostomi</taxon>
        <taxon>Actinopterygii</taxon>
        <taxon>Neopterygii</taxon>
        <taxon>Teleostei</taxon>
        <taxon>Anguilliformes</taxon>
        <taxon>Anguillidae</taxon>
        <taxon>Anguilla</taxon>
    </lineage>
</organism>
<proteinExistence type="predicted"/>
<protein>
    <submittedName>
        <fullName evidence="1">Uncharacterized protein</fullName>
    </submittedName>
</protein>
<sequence>MTSFSRSHFKKSLTVY</sequence>
<evidence type="ECO:0000313" key="1">
    <source>
        <dbReference type="EMBL" id="JAH72048.1"/>
    </source>
</evidence>
<dbReference type="EMBL" id="GBXM01036529">
    <property type="protein sequence ID" value="JAH72048.1"/>
    <property type="molecule type" value="Transcribed_RNA"/>
</dbReference>
<dbReference type="AlphaFoldDB" id="A0A0E9V452"/>
<name>A0A0E9V452_ANGAN</name>
<reference evidence="1" key="1">
    <citation type="submission" date="2014-11" db="EMBL/GenBank/DDBJ databases">
        <authorList>
            <person name="Amaro Gonzalez C."/>
        </authorList>
    </citation>
    <scope>NUCLEOTIDE SEQUENCE</scope>
</reference>